<protein>
    <submittedName>
        <fullName evidence="1">Uncharacterized protein</fullName>
    </submittedName>
</protein>
<evidence type="ECO:0000313" key="2">
    <source>
        <dbReference type="Proteomes" id="UP001231649"/>
    </source>
</evidence>
<proteinExistence type="predicted"/>
<gene>
    <name evidence="1" type="ORF">PYW08_000820</name>
</gene>
<accession>A0ACC2QZW8</accession>
<evidence type="ECO:0000313" key="1">
    <source>
        <dbReference type="EMBL" id="KAJ8729239.1"/>
    </source>
</evidence>
<name>A0ACC2QZW8_9NEOP</name>
<dbReference type="Proteomes" id="UP001231649">
    <property type="component" value="Chromosome 10"/>
</dbReference>
<sequence>MLQPSPKAKAPKEKAPKTAPAATAEPPNAVRIVWSKPRHGRLYAKAVFTGCKHGLRNQNTALLKIEGASSRDDADFCERKRCVI</sequence>
<keyword evidence="2" id="KW-1185">Reference proteome</keyword>
<reference evidence="1" key="1">
    <citation type="submission" date="2023-03" db="EMBL/GenBank/DDBJ databases">
        <title>Chromosome-level genomes of two armyworms, Mythimna separata and Mythimna loreyi, provide insights into the biosynthesis and reception of sex pheromones.</title>
        <authorList>
            <person name="Zhao H."/>
        </authorList>
    </citation>
    <scope>NUCLEOTIDE SEQUENCE</scope>
    <source>
        <strain evidence="1">BeijingLab</strain>
    </source>
</reference>
<dbReference type="EMBL" id="CM056786">
    <property type="protein sequence ID" value="KAJ8729239.1"/>
    <property type="molecule type" value="Genomic_DNA"/>
</dbReference>
<organism evidence="1 2">
    <name type="scientific">Mythimna loreyi</name>
    <dbReference type="NCBI Taxonomy" id="667449"/>
    <lineage>
        <taxon>Eukaryota</taxon>
        <taxon>Metazoa</taxon>
        <taxon>Ecdysozoa</taxon>
        <taxon>Arthropoda</taxon>
        <taxon>Hexapoda</taxon>
        <taxon>Insecta</taxon>
        <taxon>Pterygota</taxon>
        <taxon>Neoptera</taxon>
        <taxon>Endopterygota</taxon>
        <taxon>Lepidoptera</taxon>
        <taxon>Glossata</taxon>
        <taxon>Ditrysia</taxon>
        <taxon>Noctuoidea</taxon>
        <taxon>Noctuidae</taxon>
        <taxon>Noctuinae</taxon>
        <taxon>Hadenini</taxon>
        <taxon>Mythimna</taxon>
    </lineage>
</organism>
<comment type="caution">
    <text evidence="1">The sequence shown here is derived from an EMBL/GenBank/DDBJ whole genome shotgun (WGS) entry which is preliminary data.</text>
</comment>